<dbReference type="GO" id="GO:0008270">
    <property type="term" value="F:zinc ion binding"/>
    <property type="evidence" value="ECO:0007669"/>
    <property type="project" value="UniProtKB-KW"/>
</dbReference>
<evidence type="ECO:0000256" key="2">
    <source>
        <dbReference type="ARBA" id="ARBA00022771"/>
    </source>
</evidence>
<dbReference type="Pfam" id="PF01753">
    <property type="entry name" value="zf-MYND"/>
    <property type="match status" value="1"/>
</dbReference>
<dbReference type="Proteomes" id="UP001286456">
    <property type="component" value="Unassembled WGS sequence"/>
</dbReference>
<reference evidence="6" key="1">
    <citation type="journal article" date="2023" name="Mol. Phylogenet. Evol.">
        <title>Genome-scale phylogeny and comparative genomics of the fungal order Sordariales.</title>
        <authorList>
            <person name="Hensen N."/>
            <person name="Bonometti L."/>
            <person name="Westerberg I."/>
            <person name="Brannstrom I.O."/>
            <person name="Guillou S."/>
            <person name="Cros-Aarteil S."/>
            <person name="Calhoun S."/>
            <person name="Haridas S."/>
            <person name="Kuo A."/>
            <person name="Mondo S."/>
            <person name="Pangilinan J."/>
            <person name="Riley R."/>
            <person name="LaButti K."/>
            <person name="Andreopoulos B."/>
            <person name="Lipzen A."/>
            <person name="Chen C."/>
            <person name="Yan M."/>
            <person name="Daum C."/>
            <person name="Ng V."/>
            <person name="Clum A."/>
            <person name="Steindorff A."/>
            <person name="Ohm R.A."/>
            <person name="Martin F."/>
            <person name="Silar P."/>
            <person name="Natvig D.O."/>
            <person name="Lalanne C."/>
            <person name="Gautier V."/>
            <person name="Ament-Velasquez S.L."/>
            <person name="Kruys A."/>
            <person name="Hutchinson M.I."/>
            <person name="Powell A.J."/>
            <person name="Barry K."/>
            <person name="Miller A.N."/>
            <person name="Grigoriev I.V."/>
            <person name="Debuchy R."/>
            <person name="Gladieux P."/>
            <person name="Hiltunen Thoren M."/>
            <person name="Johannesson H."/>
        </authorList>
    </citation>
    <scope>NUCLEOTIDE SEQUENCE</scope>
    <source>
        <strain evidence="6">SMH4131-1</strain>
    </source>
</reference>
<evidence type="ECO:0000259" key="5">
    <source>
        <dbReference type="PROSITE" id="PS50865"/>
    </source>
</evidence>
<dbReference type="Gene3D" id="6.10.140.2220">
    <property type="match status" value="1"/>
</dbReference>
<dbReference type="PROSITE" id="PS01360">
    <property type="entry name" value="ZF_MYND_1"/>
    <property type="match status" value="1"/>
</dbReference>
<accession>A0AAE0I3F6</accession>
<name>A0AAE0I3F6_9PEZI</name>
<dbReference type="PANTHER" id="PTHR10237:SF15">
    <property type="entry name" value="LD37257P"/>
    <property type="match status" value="1"/>
</dbReference>
<dbReference type="SUPFAM" id="SSF144232">
    <property type="entry name" value="HIT/MYND zinc finger-like"/>
    <property type="match status" value="1"/>
</dbReference>
<feature type="domain" description="MYND-type" evidence="5">
    <location>
        <begin position="1188"/>
        <end position="1232"/>
    </location>
</feature>
<dbReference type="PROSITE" id="PS50865">
    <property type="entry name" value="ZF_MYND_2"/>
    <property type="match status" value="1"/>
</dbReference>
<keyword evidence="1" id="KW-0479">Metal-binding</keyword>
<dbReference type="Pfam" id="PF14737">
    <property type="entry name" value="DUF4470"/>
    <property type="match status" value="1"/>
</dbReference>
<evidence type="ECO:0000256" key="1">
    <source>
        <dbReference type="ARBA" id="ARBA00022723"/>
    </source>
</evidence>
<proteinExistence type="predicted"/>
<dbReference type="GO" id="GO:0005634">
    <property type="term" value="C:nucleus"/>
    <property type="evidence" value="ECO:0007669"/>
    <property type="project" value="TreeGrafter"/>
</dbReference>
<dbReference type="EMBL" id="JAUEPO010000007">
    <property type="protein sequence ID" value="KAK3317665.1"/>
    <property type="molecule type" value="Genomic_DNA"/>
</dbReference>
<protein>
    <submittedName>
        <fullName evidence="6">MYND finger</fullName>
    </submittedName>
</protein>
<evidence type="ECO:0000256" key="4">
    <source>
        <dbReference type="PROSITE-ProRule" id="PRU00134"/>
    </source>
</evidence>
<reference evidence="6" key="2">
    <citation type="submission" date="2023-06" db="EMBL/GenBank/DDBJ databases">
        <authorList>
            <consortium name="Lawrence Berkeley National Laboratory"/>
            <person name="Haridas S."/>
            <person name="Hensen N."/>
            <person name="Bonometti L."/>
            <person name="Westerberg I."/>
            <person name="Brannstrom I.O."/>
            <person name="Guillou S."/>
            <person name="Cros-Aarteil S."/>
            <person name="Calhoun S."/>
            <person name="Kuo A."/>
            <person name="Mondo S."/>
            <person name="Pangilinan J."/>
            <person name="Riley R."/>
            <person name="Labutti K."/>
            <person name="Andreopoulos B."/>
            <person name="Lipzen A."/>
            <person name="Chen C."/>
            <person name="Yanf M."/>
            <person name="Daum C."/>
            <person name="Ng V."/>
            <person name="Clum A."/>
            <person name="Steindorff A."/>
            <person name="Ohm R."/>
            <person name="Martin F."/>
            <person name="Silar P."/>
            <person name="Natvig D."/>
            <person name="Lalanne C."/>
            <person name="Gautier V."/>
            <person name="Ament-Velasquez S.L."/>
            <person name="Kruys A."/>
            <person name="Hutchinson M.I."/>
            <person name="Powell A.J."/>
            <person name="Barry K."/>
            <person name="Miller A.N."/>
            <person name="Grigoriev I.V."/>
            <person name="Debuchy R."/>
            <person name="Gladieux P."/>
            <person name="Thoren M.H."/>
            <person name="Johannesson H."/>
        </authorList>
    </citation>
    <scope>NUCLEOTIDE SEQUENCE</scope>
    <source>
        <strain evidence="6">SMH4131-1</strain>
    </source>
</reference>
<evidence type="ECO:0000313" key="6">
    <source>
        <dbReference type="EMBL" id="KAK3317665.1"/>
    </source>
</evidence>
<dbReference type="GO" id="GO:0000981">
    <property type="term" value="F:DNA-binding transcription factor activity, RNA polymerase II-specific"/>
    <property type="evidence" value="ECO:0007669"/>
    <property type="project" value="TreeGrafter"/>
</dbReference>
<dbReference type="InterPro" id="IPR027974">
    <property type="entry name" value="DUF4470"/>
</dbReference>
<evidence type="ECO:0000313" key="7">
    <source>
        <dbReference type="Proteomes" id="UP001286456"/>
    </source>
</evidence>
<dbReference type="PANTHER" id="PTHR10237">
    <property type="entry name" value="DEFORMED EPIDERMAL AUTOREGULATORY FACTOR 1 HOMOLOG SUPPRESSIN"/>
    <property type="match status" value="1"/>
</dbReference>
<keyword evidence="7" id="KW-1185">Reference proteome</keyword>
<evidence type="ECO:0000256" key="3">
    <source>
        <dbReference type="ARBA" id="ARBA00022833"/>
    </source>
</evidence>
<dbReference type="InterPro" id="IPR002893">
    <property type="entry name" value="Znf_MYND"/>
</dbReference>
<comment type="caution">
    <text evidence="6">The sequence shown here is derived from an EMBL/GenBank/DDBJ whole genome shotgun (WGS) entry which is preliminary data.</text>
</comment>
<dbReference type="AlphaFoldDB" id="A0AAE0I3F6"/>
<organism evidence="6 7">
    <name type="scientific">Cercophora scortea</name>
    <dbReference type="NCBI Taxonomy" id="314031"/>
    <lineage>
        <taxon>Eukaryota</taxon>
        <taxon>Fungi</taxon>
        <taxon>Dikarya</taxon>
        <taxon>Ascomycota</taxon>
        <taxon>Pezizomycotina</taxon>
        <taxon>Sordariomycetes</taxon>
        <taxon>Sordariomycetidae</taxon>
        <taxon>Sordariales</taxon>
        <taxon>Lasiosphaeriaceae</taxon>
        <taxon>Cercophora</taxon>
    </lineage>
</organism>
<dbReference type="InterPro" id="IPR024119">
    <property type="entry name" value="TF_DEAF-1"/>
</dbReference>
<keyword evidence="3" id="KW-0862">Zinc</keyword>
<gene>
    <name evidence="6" type="ORF">B0T19DRAFT_435372</name>
</gene>
<sequence>MLTPSPQAVIRPFYAVGNTPATSLTRCIPQGVDADILTLGCGDVRHILYTSYAEQGFPKRKLDITACDTEENIIARNILMLSLILDGSEATISAAQVWNIYYHTYLDEQDMHTLGFQAQKLLALSQTLQDWHQSAYGATLRFCDQETLVAVKAIWTKYAEAVAAKGTPEYMANFQSVMRKSQEYKDKVWGRLSIVYTGSRSAAPVSAPIISQLAEATERHWQTGLSSVAPSDLALFPNPMFAVAVSNNLPLAYPADPLLSFHLATAAAKLSALSPLRIPDQPGKDLRLLEAAQVQFREWANAFREAAPRTTVRFITADCFSFCHTLQHNVETKKTTAHWYRREMGFQVLDLAEAEYGPRGQAPNTFDVIDTSNISDYNGPLNLLVSAGPLLKETPWATVYTELMARGKVSDSKSFEALLCGHTNTVSLLLGLAPIEYWTNSTAVSVVDECFMALSAAQADSTTSAKKDGLKIQCRLAWTRGKYFSASEAPPSSRLSIKSEDVATMLHQVYLQMFEHENVSKFQMGSQGDRLKFMLDNSYPKYHRGSFVAFLKTVCANVKTSPTEVGHLLVERIGADRTLMLGSNHSQALCLAMSKAGLFSESWLTREIKLNNTQASFCKWRHIPEAIAVTLVIPVVQWKPVCERALEQTAGLTMEANLRSVKMNVSMWHNIYSDIQVAFGRVTTKHPRDHDDFTVLVHEDKERWNGNSPMVVSFYTSAAALQVDIPTTKVAICLQSTGQNMVVFSKTLGPTMAIFETALLDESHVFVSKHPPGQTEYPIIGSSTAVPSNLGSLDIEGASPKAVFTADVNPSTGDITSITGHIDITSETGKRLLADKAPIKLHQASAFTINIIFGSNDLVLPLSYPVPVFKDGSKTRIARKSQYVEIIAPFADPITSASLEDFIFPTVLTNSPYTSNTTLPATLNVPHLSLDTLPILGIDDKERNHFLELLVTYTFSSRERRLREETIGSSNSTSGLSANARLNFKESVFSMFMVASGLQGKQTGLFSITHPQRGGIHMYIFVSAVRLDSANASVVLDTAVLPLTLKMLANADVKTFLYILKGMVCCTLTVDDAELALWKKVLPALAERCRTWEHTSECEYRTRGAEATVPLSLAAGEQLLCSCGQGKLPKDFVGLPEWEAVDQLVTRVAISPVFSSPFVESMMDTVLGHMQGLERERANKTEDGREQCLFCGRVEADGPGGVALKKCLRCLEAKYCSPACQKKDWKRHRSECHEADISKEM</sequence>
<keyword evidence="2 4" id="KW-0863">Zinc-finger</keyword>